<organism evidence="1 2">
    <name type="scientific">Araneus ventricosus</name>
    <name type="common">Orbweaver spider</name>
    <name type="synonym">Epeira ventricosa</name>
    <dbReference type="NCBI Taxonomy" id="182803"/>
    <lineage>
        <taxon>Eukaryota</taxon>
        <taxon>Metazoa</taxon>
        <taxon>Ecdysozoa</taxon>
        <taxon>Arthropoda</taxon>
        <taxon>Chelicerata</taxon>
        <taxon>Arachnida</taxon>
        <taxon>Araneae</taxon>
        <taxon>Araneomorphae</taxon>
        <taxon>Entelegynae</taxon>
        <taxon>Araneoidea</taxon>
        <taxon>Araneidae</taxon>
        <taxon>Araneus</taxon>
    </lineage>
</organism>
<sequence length="116" mass="12319">MATLSRGSKLARGGYQFVFFIRISLLDFGGRVNFSSPSLGLSSMAVGDGSPGGIIDFWWSSGDTPRHGWVKGILVAPRQSALPGQPRVQVGQLDVLLPGSNSGANFSWLLVNTLGR</sequence>
<accession>A0A4Y2FX26</accession>
<evidence type="ECO:0000313" key="1">
    <source>
        <dbReference type="EMBL" id="GBM45691.1"/>
    </source>
</evidence>
<dbReference type="AlphaFoldDB" id="A0A4Y2FX26"/>
<dbReference type="EMBL" id="BGPR01001108">
    <property type="protein sequence ID" value="GBM45691.1"/>
    <property type="molecule type" value="Genomic_DNA"/>
</dbReference>
<protein>
    <submittedName>
        <fullName evidence="1">Uncharacterized protein</fullName>
    </submittedName>
</protein>
<reference evidence="1 2" key="1">
    <citation type="journal article" date="2019" name="Sci. Rep.">
        <title>Orb-weaving spider Araneus ventricosus genome elucidates the spidroin gene catalogue.</title>
        <authorList>
            <person name="Kono N."/>
            <person name="Nakamura H."/>
            <person name="Ohtoshi R."/>
            <person name="Moran D.A.P."/>
            <person name="Shinohara A."/>
            <person name="Yoshida Y."/>
            <person name="Fujiwara M."/>
            <person name="Mori M."/>
            <person name="Tomita M."/>
            <person name="Arakawa K."/>
        </authorList>
    </citation>
    <scope>NUCLEOTIDE SEQUENCE [LARGE SCALE GENOMIC DNA]</scope>
</reference>
<keyword evidence="2" id="KW-1185">Reference proteome</keyword>
<evidence type="ECO:0000313" key="2">
    <source>
        <dbReference type="Proteomes" id="UP000499080"/>
    </source>
</evidence>
<gene>
    <name evidence="1" type="ORF">AVEN_14137_1</name>
</gene>
<proteinExistence type="predicted"/>
<comment type="caution">
    <text evidence="1">The sequence shown here is derived from an EMBL/GenBank/DDBJ whole genome shotgun (WGS) entry which is preliminary data.</text>
</comment>
<name>A0A4Y2FX26_ARAVE</name>
<dbReference type="Proteomes" id="UP000499080">
    <property type="component" value="Unassembled WGS sequence"/>
</dbReference>